<dbReference type="Gene3D" id="3.30.40.10">
    <property type="entry name" value="Zinc/RING finger domain, C3HC4 (zinc finger)"/>
    <property type="match status" value="1"/>
</dbReference>
<dbReference type="EMBL" id="BLLK01000062">
    <property type="protein sequence ID" value="GFH58467.1"/>
    <property type="molecule type" value="Genomic_DNA"/>
</dbReference>
<evidence type="ECO:0000256" key="4">
    <source>
        <dbReference type="PROSITE-ProRule" id="PRU00175"/>
    </source>
</evidence>
<evidence type="ECO:0000313" key="7">
    <source>
        <dbReference type="EMBL" id="GFH58467.1"/>
    </source>
</evidence>
<dbReference type="InterPro" id="IPR005114">
    <property type="entry name" value="Helicase_assoc"/>
</dbReference>
<dbReference type="Pfam" id="PF13923">
    <property type="entry name" value="zf-C3HC4_2"/>
    <property type="match status" value="1"/>
</dbReference>
<keyword evidence="8" id="KW-1185">Reference proteome</keyword>
<evidence type="ECO:0000256" key="2">
    <source>
        <dbReference type="ARBA" id="ARBA00022771"/>
    </source>
</evidence>
<feature type="coiled-coil region" evidence="5">
    <location>
        <begin position="516"/>
        <end position="557"/>
    </location>
</feature>
<proteinExistence type="predicted"/>
<gene>
    <name evidence="7" type="ORF">CTEN210_14943</name>
</gene>
<dbReference type="SUPFAM" id="SSF57850">
    <property type="entry name" value="RING/U-box"/>
    <property type="match status" value="1"/>
</dbReference>
<dbReference type="AlphaFoldDB" id="A0AAD3D5U0"/>
<name>A0AAD3D5U0_9STRA</name>
<evidence type="ECO:0000313" key="8">
    <source>
        <dbReference type="Proteomes" id="UP001054902"/>
    </source>
</evidence>
<dbReference type="PANTHER" id="PTHR33418">
    <property type="entry name" value="HELICASE-ASSOCIATED"/>
    <property type="match status" value="1"/>
</dbReference>
<dbReference type="InterPro" id="IPR013083">
    <property type="entry name" value="Znf_RING/FYVE/PHD"/>
</dbReference>
<dbReference type="PROSITE" id="PS50089">
    <property type="entry name" value="ZF_RING_2"/>
    <property type="match status" value="1"/>
</dbReference>
<dbReference type="SMART" id="SM00184">
    <property type="entry name" value="RING"/>
    <property type="match status" value="1"/>
</dbReference>
<evidence type="ECO:0000256" key="5">
    <source>
        <dbReference type="SAM" id="Coils"/>
    </source>
</evidence>
<dbReference type="Gene3D" id="6.10.140.530">
    <property type="match status" value="5"/>
</dbReference>
<dbReference type="InterPro" id="IPR017907">
    <property type="entry name" value="Znf_RING_CS"/>
</dbReference>
<reference evidence="7 8" key="1">
    <citation type="journal article" date="2021" name="Sci. Rep.">
        <title>The genome of the diatom Chaetoceros tenuissimus carries an ancient integrated fragment of an extant virus.</title>
        <authorList>
            <person name="Hongo Y."/>
            <person name="Kimura K."/>
            <person name="Takaki Y."/>
            <person name="Yoshida Y."/>
            <person name="Baba S."/>
            <person name="Kobayashi G."/>
            <person name="Nagasaki K."/>
            <person name="Hano T."/>
            <person name="Tomaru Y."/>
        </authorList>
    </citation>
    <scope>NUCLEOTIDE SEQUENCE [LARGE SCALE GENOMIC DNA]</scope>
    <source>
        <strain evidence="7 8">NIES-3715</strain>
    </source>
</reference>
<keyword evidence="3" id="KW-0862">Zinc</keyword>
<dbReference type="GO" id="GO:0008270">
    <property type="term" value="F:zinc ion binding"/>
    <property type="evidence" value="ECO:0007669"/>
    <property type="project" value="UniProtKB-KW"/>
</dbReference>
<sequence>MIPKLKRADDSFRQSEKNNMAWLNKFQELCKYKEKHGNCNVPTTYKENQSLYSWVHRQRSQNEKLKLPEERIKKLDAISFSWKTPSKPKDDVWNDRLEQLKFYKSKHGDCNVPKIYAENLPLDNWVHTQRKQYRKLNISEEHIKKLNAIGFSWKAPPLPKPKDDFWCTKFEALKLYKSKHGDCNVPAAYKENQPLAKWVHRQRSQYNNSTLSKERVEKLNAIGFSWKAPPGPKPNVNVWNDRLEELKLYKLKHGHCNVPRTYGENQPLANWVNTQHCQYRNLTLSQERIEKLDDIGFVWSDDYNWYDSFDVLKRYKEKHGHCKVPKSYEPHQLGSWVQHQRSQYKNMLKGLPTPLTKERIKLLESIGFVWSMIEYQPPPSNETRKIRMKHHGVGKEINKPNHEQIRTHNQVKSPAIEENRKRPREDICEVQICNHSKRLKKLEEEKNEYSKKTDEMRMNLMRLKQEKQEYWKNTDEMRMNLMRLEQEKQEYWKKTDEMRMNLMRLEQEKHEYWKKTEGMREKLRRLEQENNDYKMKAQQQSEGIMQLEEEKTLLQKKTEEQHYSIEKLKEIQDMSEGLKAELECPICLDPFDNPYINPECGHRFCYRCIQQAISKSGKECPLCRVKIKSKRGLRKDVLIGSITNAVF</sequence>
<keyword evidence="2 4" id="KW-0863">Zinc-finger</keyword>
<evidence type="ECO:0000259" key="6">
    <source>
        <dbReference type="PROSITE" id="PS50089"/>
    </source>
</evidence>
<dbReference type="InterPro" id="IPR001841">
    <property type="entry name" value="Znf_RING"/>
</dbReference>
<keyword evidence="5" id="KW-0175">Coiled coil</keyword>
<dbReference type="Proteomes" id="UP001054902">
    <property type="component" value="Unassembled WGS sequence"/>
</dbReference>
<evidence type="ECO:0000256" key="1">
    <source>
        <dbReference type="ARBA" id="ARBA00022723"/>
    </source>
</evidence>
<dbReference type="PROSITE" id="PS00518">
    <property type="entry name" value="ZF_RING_1"/>
    <property type="match status" value="1"/>
</dbReference>
<feature type="coiled-coil region" evidence="5">
    <location>
        <begin position="439"/>
        <end position="466"/>
    </location>
</feature>
<protein>
    <recommendedName>
        <fullName evidence="6">RING-type domain-containing protein</fullName>
    </recommendedName>
</protein>
<accession>A0AAD3D5U0</accession>
<organism evidence="7 8">
    <name type="scientific">Chaetoceros tenuissimus</name>
    <dbReference type="NCBI Taxonomy" id="426638"/>
    <lineage>
        <taxon>Eukaryota</taxon>
        <taxon>Sar</taxon>
        <taxon>Stramenopiles</taxon>
        <taxon>Ochrophyta</taxon>
        <taxon>Bacillariophyta</taxon>
        <taxon>Coscinodiscophyceae</taxon>
        <taxon>Chaetocerotophycidae</taxon>
        <taxon>Chaetocerotales</taxon>
        <taxon>Chaetocerotaceae</taxon>
        <taxon>Chaetoceros</taxon>
    </lineage>
</organism>
<dbReference type="Pfam" id="PF03457">
    <property type="entry name" value="HA"/>
    <property type="match status" value="5"/>
</dbReference>
<comment type="caution">
    <text evidence="7">The sequence shown here is derived from an EMBL/GenBank/DDBJ whole genome shotgun (WGS) entry which is preliminary data.</text>
</comment>
<evidence type="ECO:0000256" key="3">
    <source>
        <dbReference type="ARBA" id="ARBA00022833"/>
    </source>
</evidence>
<feature type="domain" description="RING-type" evidence="6">
    <location>
        <begin position="584"/>
        <end position="624"/>
    </location>
</feature>
<keyword evidence="1" id="KW-0479">Metal-binding</keyword>
<dbReference type="PANTHER" id="PTHR33418:SF1">
    <property type="entry name" value="HELICASE-ASSOCIATED DOMAIN-CONTAINING PROTEIN"/>
    <property type="match status" value="1"/>
</dbReference>